<reference evidence="2" key="1">
    <citation type="journal article" date="2020" name="bioRxiv">
        <title>Chromosome-level reference genome of the European wasp spider Argiope bruennichi: a resource for studies on range expansion and evolutionary adaptation.</title>
        <authorList>
            <person name="Sheffer M.M."/>
            <person name="Hoppe A."/>
            <person name="Krehenwinkel H."/>
            <person name="Uhl G."/>
            <person name="Kuss A.W."/>
            <person name="Jensen L."/>
            <person name="Jensen C."/>
            <person name="Gillespie R.G."/>
            <person name="Hoff K.J."/>
            <person name="Prost S."/>
        </authorList>
    </citation>
    <scope>NUCLEOTIDE SEQUENCE</scope>
</reference>
<keyword evidence="3" id="KW-1185">Reference proteome</keyword>
<sequence length="217" mass="24668">MEKDKIVTLLLDEVHIKEYFEYKGGCVTGMSCDSEASASSAQVFMVKSIASQYKDVVHVLPVHSISGEILHEFIKKIIIGLEGIGFTVIGIITDNNSVNRKAVGLFIDPPELSYCYSHPVNKQRPLFYVVDPVHLFKCMRNNWLNQKNDGKCFFYPNFDLVPEVKDIANFKTARFSTIRDLYNLESDSLVKYGFKLSLKALAPSNMERQISVGFEYF</sequence>
<dbReference type="AlphaFoldDB" id="A0A8T0FD69"/>
<protein>
    <recommendedName>
        <fullName evidence="1">Transposable element P transposase-like RNase H domain-containing protein</fullName>
    </recommendedName>
</protein>
<organism evidence="2 3">
    <name type="scientific">Argiope bruennichi</name>
    <name type="common">Wasp spider</name>
    <name type="synonym">Aranea bruennichi</name>
    <dbReference type="NCBI Taxonomy" id="94029"/>
    <lineage>
        <taxon>Eukaryota</taxon>
        <taxon>Metazoa</taxon>
        <taxon>Ecdysozoa</taxon>
        <taxon>Arthropoda</taxon>
        <taxon>Chelicerata</taxon>
        <taxon>Arachnida</taxon>
        <taxon>Araneae</taxon>
        <taxon>Araneomorphae</taxon>
        <taxon>Entelegynae</taxon>
        <taxon>Araneoidea</taxon>
        <taxon>Araneidae</taxon>
        <taxon>Argiope</taxon>
    </lineage>
</organism>
<dbReference type="EMBL" id="JABXBU010000015">
    <property type="protein sequence ID" value="KAF8786863.1"/>
    <property type="molecule type" value="Genomic_DNA"/>
</dbReference>
<evidence type="ECO:0000259" key="1">
    <source>
        <dbReference type="Pfam" id="PF21787"/>
    </source>
</evidence>
<gene>
    <name evidence="2" type="ORF">HNY73_008522</name>
</gene>
<evidence type="ECO:0000313" key="3">
    <source>
        <dbReference type="Proteomes" id="UP000807504"/>
    </source>
</evidence>
<dbReference type="Pfam" id="PF21787">
    <property type="entry name" value="TNP-like_RNaseH_N"/>
    <property type="match status" value="1"/>
</dbReference>
<accession>A0A8T0FD69</accession>
<dbReference type="Proteomes" id="UP000807504">
    <property type="component" value="Unassembled WGS sequence"/>
</dbReference>
<evidence type="ECO:0000313" key="2">
    <source>
        <dbReference type="EMBL" id="KAF8786863.1"/>
    </source>
</evidence>
<name>A0A8T0FD69_ARGBR</name>
<proteinExistence type="predicted"/>
<feature type="domain" description="Transposable element P transposase-like RNase H" evidence="1">
    <location>
        <begin position="2"/>
        <end position="103"/>
    </location>
</feature>
<dbReference type="InterPro" id="IPR048365">
    <property type="entry name" value="TNP-like_RNaseH_N"/>
</dbReference>
<reference evidence="2" key="2">
    <citation type="submission" date="2020-06" db="EMBL/GenBank/DDBJ databases">
        <authorList>
            <person name="Sheffer M."/>
        </authorList>
    </citation>
    <scope>NUCLEOTIDE SEQUENCE</scope>
</reference>
<comment type="caution">
    <text evidence="2">The sequence shown here is derived from an EMBL/GenBank/DDBJ whole genome shotgun (WGS) entry which is preliminary data.</text>
</comment>